<dbReference type="InterPro" id="IPR004929">
    <property type="entry name" value="I-spanin"/>
</dbReference>
<reference evidence="1" key="1">
    <citation type="submission" date="2018-06" db="EMBL/GenBank/DDBJ databases">
        <authorList>
            <person name="Ashton P.M."/>
            <person name="Dallman T."/>
            <person name="Nair S."/>
            <person name="De Pinna E."/>
            <person name="Peters T."/>
            <person name="Grant K."/>
        </authorList>
    </citation>
    <scope>NUCLEOTIDE SEQUENCE</scope>
    <source>
        <strain evidence="1">427582</strain>
    </source>
</reference>
<accession>A0A3Z0MS03</accession>
<gene>
    <name evidence="1" type="ORF">DNZ98_14690</name>
</gene>
<name>A0A3Z0MS03_SALHA</name>
<comment type="caution">
    <text evidence="1">The sequence shown here is derived from an EMBL/GenBank/DDBJ whole genome shotgun (WGS) entry which is preliminary data.</text>
</comment>
<dbReference type="GO" id="GO:0044659">
    <property type="term" value="P:viral release from host cell by cytolysis"/>
    <property type="evidence" value="ECO:0007669"/>
    <property type="project" value="InterPro"/>
</dbReference>
<organism evidence="1">
    <name type="scientific">Salmonella hadar</name>
    <dbReference type="NCBI Taxonomy" id="149385"/>
    <lineage>
        <taxon>Bacteria</taxon>
        <taxon>Pseudomonadati</taxon>
        <taxon>Pseudomonadota</taxon>
        <taxon>Gammaproteobacteria</taxon>
        <taxon>Enterobacterales</taxon>
        <taxon>Enterobacteriaceae</taxon>
        <taxon>Salmonella</taxon>
    </lineage>
</organism>
<dbReference type="EMBL" id="AAHEKO010000037">
    <property type="protein sequence ID" value="EBV1618065.1"/>
    <property type="molecule type" value="Genomic_DNA"/>
</dbReference>
<dbReference type="RefSeq" id="WP_095462633.1">
    <property type="nucleotide sequence ID" value="NZ_NQWJ01000004.1"/>
</dbReference>
<evidence type="ECO:0000313" key="1">
    <source>
        <dbReference type="EMBL" id="EBV1618065.1"/>
    </source>
</evidence>
<dbReference type="Pfam" id="PF03245">
    <property type="entry name" value="Phage_lysis"/>
    <property type="match status" value="1"/>
</dbReference>
<dbReference type="HAMAP" id="MF_04137">
    <property type="entry name" value="I_SPANIN_LAMBDA"/>
    <property type="match status" value="1"/>
</dbReference>
<proteinExistence type="inferred from homology"/>
<dbReference type="AlphaFoldDB" id="A0A3Z0MS03"/>
<sequence length="155" mass="16898">MSRLTAIISALVICIIVCLSWAVNHYRGNAITYKEQRDTVTHKLALANATITDMTKRQRDVAALDARYTKELADAKAENDALRRKLDNGGRVLVKGKCPVPSSAEASSASGMGNDATVELSPVAGRNVLGIRDGIIRDQTALRTLQEYIRTQCLK</sequence>
<protein>
    <submittedName>
        <fullName evidence="1">Lysis protein</fullName>
    </submittedName>
</protein>